<evidence type="ECO:0000313" key="3">
    <source>
        <dbReference type="Proteomes" id="UP000190274"/>
    </source>
</evidence>
<feature type="compositionally biased region" description="Polar residues" evidence="1">
    <location>
        <begin position="334"/>
        <end position="350"/>
    </location>
</feature>
<organism evidence="2 3">
    <name type="scientific">Lachancea dasiensis</name>
    <dbReference type="NCBI Taxonomy" id="1072105"/>
    <lineage>
        <taxon>Eukaryota</taxon>
        <taxon>Fungi</taxon>
        <taxon>Dikarya</taxon>
        <taxon>Ascomycota</taxon>
        <taxon>Saccharomycotina</taxon>
        <taxon>Saccharomycetes</taxon>
        <taxon>Saccharomycetales</taxon>
        <taxon>Saccharomycetaceae</taxon>
        <taxon>Lachancea</taxon>
    </lineage>
</organism>
<feature type="region of interest" description="Disordered" evidence="1">
    <location>
        <begin position="331"/>
        <end position="368"/>
    </location>
</feature>
<dbReference type="EMBL" id="LT598455">
    <property type="protein sequence ID" value="SCU87147.1"/>
    <property type="molecule type" value="Genomic_DNA"/>
</dbReference>
<dbReference type="AlphaFoldDB" id="A0A1G4JAQ5"/>
<name>A0A1G4JAQ5_9SACH</name>
<dbReference type="OrthoDB" id="4036344at2759"/>
<dbReference type="Proteomes" id="UP000190274">
    <property type="component" value="Chromosome E"/>
</dbReference>
<dbReference type="STRING" id="1266660.A0A1G4JAQ5"/>
<protein>
    <submittedName>
        <fullName evidence="2">LADA_0E02278g1_1</fullName>
    </submittedName>
</protein>
<sequence length="444" mass="49088">MPLMNVVELKTRLKRYSSYLDIAPAPQGFRTPRIPTDLRRWQHAQPDVVTELEVKRNAPNFVAVRVVSSGQVVEQFLVDLAWKVNVPDLEVVQFSARFPSIMCKYLVSKREGISMKRFQMGFGSTTDFDRCCTLFRAMGLTVKTAGVLRPGNGDTLARVNSTFSGPYCSTPPGSRMLKPLKSDSIGAGTNGYTLDSFSGGLPFAPNCTVHQETESLDTQSLSGVVCHSQNHDCSEDMSLVRESTHAAINWGIEQQVHRDALLEGPHMGLSGYKPVTQKDAANMSQPEQCVEVDSCVPDQALQTRQLSSVPRISGMLPLLSTVQTEAKHMPIPQGSYNMSQKSSDAQSTDIQPPREVSNMPTPTSKSPTELYSSKLALAHPLKGLADRRLNEGPLELANLKKAVNTTLRPEISQDMIKNKLKDRGFRDWVCVVNMKPQAFFTIPY</sequence>
<evidence type="ECO:0000256" key="1">
    <source>
        <dbReference type="SAM" id="MobiDB-lite"/>
    </source>
</evidence>
<proteinExistence type="predicted"/>
<dbReference type="GO" id="GO:0007131">
    <property type="term" value="P:reciprocal meiotic recombination"/>
    <property type="evidence" value="ECO:0007669"/>
    <property type="project" value="InterPro"/>
</dbReference>
<dbReference type="Pfam" id="PF03525">
    <property type="entry name" value="Meiotic_rec114"/>
    <property type="match status" value="1"/>
</dbReference>
<keyword evidence="3" id="KW-1185">Reference proteome</keyword>
<dbReference type="InterPro" id="IPR004354">
    <property type="entry name" value="Meiotic_Rec114"/>
</dbReference>
<accession>A0A1G4JAQ5</accession>
<gene>
    <name evidence="2" type="ORF">LADA_0E02278G</name>
</gene>
<feature type="compositionally biased region" description="Polar residues" evidence="1">
    <location>
        <begin position="358"/>
        <end position="368"/>
    </location>
</feature>
<reference evidence="3" key="1">
    <citation type="submission" date="2016-03" db="EMBL/GenBank/DDBJ databases">
        <authorList>
            <person name="Devillers H."/>
        </authorList>
    </citation>
    <scope>NUCLEOTIDE SEQUENCE [LARGE SCALE GENOMIC DNA]</scope>
</reference>
<evidence type="ECO:0000313" key="2">
    <source>
        <dbReference type="EMBL" id="SCU87147.1"/>
    </source>
</evidence>